<organism evidence="2 3">
    <name type="scientific">Mesorhizobium montanum</name>
    <dbReference type="NCBI Taxonomy" id="3072323"/>
    <lineage>
        <taxon>Bacteria</taxon>
        <taxon>Pseudomonadati</taxon>
        <taxon>Pseudomonadota</taxon>
        <taxon>Alphaproteobacteria</taxon>
        <taxon>Hyphomicrobiales</taxon>
        <taxon>Phyllobacteriaceae</taxon>
        <taxon>Mesorhizobium</taxon>
    </lineage>
</organism>
<dbReference type="EMBL" id="JAVIJF010000019">
    <property type="protein sequence ID" value="MDX8527591.1"/>
    <property type="molecule type" value="Genomic_DNA"/>
</dbReference>
<keyword evidence="1" id="KW-0472">Membrane</keyword>
<feature type="transmembrane region" description="Helical" evidence="1">
    <location>
        <begin position="78"/>
        <end position="97"/>
    </location>
</feature>
<accession>A0ABU4ZUH0</accession>
<keyword evidence="1" id="KW-0812">Transmembrane</keyword>
<protein>
    <recommendedName>
        <fullName evidence="4">DUF1345 domain-containing protein</fullName>
    </recommendedName>
</protein>
<gene>
    <name evidence="2" type="ORF">RFM68_24115</name>
</gene>
<feature type="transmembrane region" description="Helical" evidence="1">
    <location>
        <begin position="125"/>
        <end position="148"/>
    </location>
</feature>
<keyword evidence="3" id="KW-1185">Reference proteome</keyword>
<name>A0ABU4ZUH0_9HYPH</name>
<comment type="caution">
    <text evidence="2">The sequence shown here is derived from an EMBL/GenBank/DDBJ whole genome shotgun (WGS) entry which is preliminary data.</text>
</comment>
<dbReference type="RefSeq" id="WP_320235532.1">
    <property type="nucleotide sequence ID" value="NZ_JAVIJF010000019.1"/>
</dbReference>
<feature type="transmembrane region" description="Helical" evidence="1">
    <location>
        <begin position="245"/>
        <end position="266"/>
    </location>
</feature>
<evidence type="ECO:0008006" key="4">
    <source>
        <dbReference type="Google" id="ProtNLM"/>
    </source>
</evidence>
<proteinExistence type="predicted"/>
<reference evidence="2 3" key="1">
    <citation type="submission" date="2023-08" db="EMBL/GenBank/DDBJ databases">
        <title>Implementing the SeqCode for naming new Mesorhizobium species isolated from Vachellia karroo root nodules.</title>
        <authorList>
            <person name="Van Lill M."/>
        </authorList>
    </citation>
    <scope>NUCLEOTIDE SEQUENCE [LARGE SCALE GENOMIC DNA]</scope>
    <source>
        <strain evidence="2 3">MSK 1335</strain>
    </source>
</reference>
<keyword evidence="1" id="KW-1133">Transmembrane helix</keyword>
<evidence type="ECO:0000313" key="3">
    <source>
        <dbReference type="Proteomes" id="UP001276840"/>
    </source>
</evidence>
<sequence>MELPPCALNRPGDGRHRLALVGPADRPDPVIHPGPATRHEHAIIHHRALDFWSARAAVLVIICLQLLVINNLSFGPRWLAPTVEAALLVPLSVATAWTQMATRKAVDHEHWYTIGRFRVLIRRTALVMTGVISIMNCGSLVLLVRALLEGHAGAGTTLLVDALNIWVTNVIVFALWFWSTDRGGPPTCGLVKRAQADFLFPQMTLPDREIQGWLPGFVDYVFLAFTNATAFSPTDTLPLTQRAKLLMMAEAMISLLTIALVAARAVNILA</sequence>
<evidence type="ECO:0000313" key="2">
    <source>
        <dbReference type="EMBL" id="MDX8527591.1"/>
    </source>
</evidence>
<evidence type="ECO:0000256" key="1">
    <source>
        <dbReference type="SAM" id="Phobius"/>
    </source>
</evidence>
<feature type="transmembrane region" description="Helical" evidence="1">
    <location>
        <begin position="52"/>
        <end position="72"/>
    </location>
</feature>
<dbReference type="Proteomes" id="UP001276840">
    <property type="component" value="Unassembled WGS sequence"/>
</dbReference>
<feature type="transmembrane region" description="Helical" evidence="1">
    <location>
        <begin position="154"/>
        <end position="178"/>
    </location>
</feature>